<organism evidence="5 6">
    <name type="scientific">Roseimaritima ulvae</name>
    <dbReference type="NCBI Taxonomy" id="980254"/>
    <lineage>
        <taxon>Bacteria</taxon>
        <taxon>Pseudomonadati</taxon>
        <taxon>Planctomycetota</taxon>
        <taxon>Planctomycetia</taxon>
        <taxon>Pirellulales</taxon>
        <taxon>Pirellulaceae</taxon>
        <taxon>Roseimaritima</taxon>
    </lineage>
</organism>
<evidence type="ECO:0000256" key="3">
    <source>
        <dbReference type="ARBA" id="ARBA00022691"/>
    </source>
</evidence>
<dbReference type="InterPro" id="IPR041698">
    <property type="entry name" value="Methyltransf_25"/>
</dbReference>
<dbReference type="Proteomes" id="UP000325286">
    <property type="component" value="Chromosome"/>
</dbReference>
<dbReference type="CDD" id="cd02440">
    <property type="entry name" value="AdoMet_MTases"/>
    <property type="match status" value="1"/>
</dbReference>
<dbReference type="AlphaFoldDB" id="A0A5B9QW58"/>
<sequence>MDQPGVDPDLHHGALRGLARINRFSGTVGAVWRPLAQLSRRYPGRTLRVLDVASGGGDVAIGLAKRAARLGLPLQVCGCDISQTAVEYASGQARRAGVEVEFFTADVLGQPLPEGFDAICSSLFLHHLDREDAVRLLEGMRAATSRMIVVSDLLRTRLGYGLAWTGCRLLTRNPLCRVDGPLSVEGAFSLPEVVDLAAQCQLQDATIRKQWPERFLMTWETFP</sequence>
<reference evidence="5 6" key="1">
    <citation type="submission" date="2019-08" db="EMBL/GenBank/DDBJ databases">
        <title>Deep-cultivation of Planctomycetes and their phenomic and genomic characterization uncovers novel biology.</title>
        <authorList>
            <person name="Wiegand S."/>
            <person name="Jogler M."/>
            <person name="Boedeker C."/>
            <person name="Pinto D."/>
            <person name="Vollmers J."/>
            <person name="Rivas-Marin E."/>
            <person name="Kohn T."/>
            <person name="Peeters S.H."/>
            <person name="Heuer A."/>
            <person name="Rast P."/>
            <person name="Oberbeckmann S."/>
            <person name="Bunk B."/>
            <person name="Jeske O."/>
            <person name="Meyerdierks A."/>
            <person name="Storesund J.E."/>
            <person name="Kallscheuer N."/>
            <person name="Luecker S."/>
            <person name="Lage O.M."/>
            <person name="Pohl T."/>
            <person name="Merkel B.J."/>
            <person name="Hornburger P."/>
            <person name="Mueller R.-W."/>
            <person name="Bruemmer F."/>
            <person name="Labrenz M."/>
            <person name="Spormann A.M."/>
            <person name="Op den Camp H."/>
            <person name="Overmann J."/>
            <person name="Amann R."/>
            <person name="Jetten M.S.M."/>
            <person name="Mascher T."/>
            <person name="Medema M.H."/>
            <person name="Devos D.P."/>
            <person name="Kaster A.-K."/>
            <person name="Ovreas L."/>
            <person name="Rohde M."/>
            <person name="Galperin M.Y."/>
            <person name="Jogler C."/>
        </authorList>
    </citation>
    <scope>NUCLEOTIDE SEQUENCE [LARGE SCALE GENOMIC DNA]</scope>
    <source>
        <strain evidence="5 6">UC8</strain>
    </source>
</reference>
<dbReference type="GO" id="GO:0032259">
    <property type="term" value="P:methylation"/>
    <property type="evidence" value="ECO:0007669"/>
    <property type="project" value="UniProtKB-KW"/>
</dbReference>
<dbReference type="GO" id="GO:0008168">
    <property type="term" value="F:methyltransferase activity"/>
    <property type="evidence" value="ECO:0007669"/>
    <property type="project" value="UniProtKB-KW"/>
</dbReference>
<keyword evidence="2" id="KW-0808">Transferase</keyword>
<dbReference type="SUPFAM" id="SSF53335">
    <property type="entry name" value="S-adenosyl-L-methionine-dependent methyltransferases"/>
    <property type="match status" value="1"/>
</dbReference>
<gene>
    <name evidence="5" type="ORF">UC8_40490</name>
</gene>
<dbReference type="OrthoDB" id="9800454at2"/>
<keyword evidence="1" id="KW-0489">Methyltransferase</keyword>
<protein>
    <recommendedName>
        <fullName evidence="4">Methyltransferase domain-containing protein</fullName>
    </recommendedName>
</protein>
<dbReference type="InterPro" id="IPR029063">
    <property type="entry name" value="SAM-dependent_MTases_sf"/>
</dbReference>
<evidence type="ECO:0000256" key="1">
    <source>
        <dbReference type="ARBA" id="ARBA00022603"/>
    </source>
</evidence>
<feature type="domain" description="Methyltransferase" evidence="4">
    <location>
        <begin position="49"/>
        <end position="143"/>
    </location>
</feature>
<name>A0A5B9QW58_9BACT</name>
<evidence type="ECO:0000313" key="5">
    <source>
        <dbReference type="EMBL" id="QEG42020.1"/>
    </source>
</evidence>
<dbReference type="RefSeq" id="WP_068141502.1">
    <property type="nucleotide sequence ID" value="NZ_CP042914.1"/>
</dbReference>
<proteinExistence type="predicted"/>
<dbReference type="EMBL" id="CP042914">
    <property type="protein sequence ID" value="QEG42020.1"/>
    <property type="molecule type" value="Genomic_DNA"/>
</dbReference>
<dbReference type="KEGG" id="rul:UC8_40490"/>
<evidence type="ECO:0000313" key="6">
    <source>
        <dbReference type="Proteomes" id="UP000325286"/>
    </source>
</evidence>
<evidence type="ECO:0000256" key="2">
    <source>
        <dbReference type="ARBA" id="ARBA00022679"/>
    </source>
</evidence>
<dbReference type="Pfam" id="PF13649">
    <property type="entry name" value="Methyltransf_25"/>
    <property type="match status" value="1"/>
</dbReference>
<evidence type="ECO:0000259" key="4">
    <source>
        <dbReference type="Pfam" id="PF13649"/>
    </source>
</evidence>
<accession>A0A5B9QW58</accession>
<dbReference type="PANTHER" id="PTHR43464">
    <property type="entry name" value="METHYLTRANSFERASE"/>
    <property type="match status" value="1"/>
</dbReference>
<keyword evidence="3" id="KW-0949">S-adenosyl-L-methionine</keyword>
<keyword evidence="6" id="KW-1185">Reference proteome</keyword>
<dbReference type="Gene3D" id="3.40.50.150">
    <property type="entry name" value="Vaccinia Virus protein VP39"/>
    <property type="match status" value="1"/>
</dbReference>
<dbReference type="PANTHER" id="PTHR43464:SF19">
    <property type="entry name" value="UBIQUINONE BIOSYNTHESIS O-METHYLTRANSFERASE, MITOCHONDRIAL"/>
    <property type="match status" value="1"/>
</dbReference>